<sequence>MSLAGPPADPLSCEEYGYGLGRPDGILVIRYRAAGVLEFGQRRQDFLHQLYWSPDGVLSTRYGTDTQFVGQGEAFWAQRAISHEVRGGDWQSVYRLCLREVPPPLDGLRAGAVSIDAEAARLIQTLARPGCAEPEALTARARILSGLGATTRAYVGHHAIGPGFAMEVARTMSHDPGAAITLEEWAARLHISVKTLQRDFTREFGMSYSRWRTLLRLRAARVLLDTHPVGEVARRVGYASPSAFVAAFGKEYGCTPGRYGHRPDDTC</sequence>
<dbReference type="PANTHER" id="PTHR11019:SF199">
    <property type="entry name" value="HTH-TYPE TRANSCRIPTIONAL REGULATOR NIMR"/>
    <property type="match status" value="1"/>
</dbReference>
<dbReference type="RefSeq" id="WP_263653225.1">
    <property type="nucleotide sequence ID" value="NZ_BMNK01000022.1"/>
</dbReference>
<proteinExistence type="predicted"/>
<dbReference type="InterPro" id="IPR018062">
    <property type="entry name" value="HTH_AraC-typ_CS"/>
</dbReference>
<keyword evidence="2" id="KW-0238">DNA-binding</keyword>
<dbReference type="Proteomes" id="UP000660745">
    <property type="component" value="Unassembled WGS sequence"/>
</dbReference>
<dbReference type="EMBL" id="BMNK01000022">
    <property type="protein sequence ID" value="GGP16979.1"/>
    <property type="molecule type" value="Genomic_DNA"/>
</dbReference>
<dbReference type="SUPFAM" id="SSF46689">
    <property type="entry name" value="Homeodomain-like"/>
    <property type="match status" value="2"/>
</dbReference>
<organism evidence="5 6">
    <name type="scientific">Nonomuraea glycinis</name>
    <dbReference type="NCBI Taxonomy" id="2047744"/>
    <lineage>
        <taxon>Bacteria</taxon>
        <taxon>Bacillati</taxon>
        <taxon>Actinomycetota</taxon>
        <taxon>Actinomycetes</taxon>
        <taxon>Streptosporangiales</taxon>
        <taxon>Streptosporangiaceae</taxon>
        <taxon>Nonomuraea</taxon>
    </lineage>
</organism>
<dbReference type="PANTHER" id="PTHR11019">
    <property type="entry name" value="HTH-TYPE TRANSCRIPTIONAL REGULATOR NIMR"/>
    <property type="match status" value="1"/>
</dbReference>
<keyword evidence="1" id="KW-0805">Transcription regulation</keyword>
<accession>A0A918E9E1</accession>
<evidence type="ECO:0000256" key="3">
    <source>
        <dbReference type="ARBA" id="ARBA00023163"/>
    </source>
</evidence>
<dbReference type="SMART" id="SM00342">
    <property type="entry name" value="HTH_ARAC"/>
    <property type="match status" value="1"/>
</dbReference>
<dbReference type="InterPro" id="IPR018060">
    <property type="entry name" value="HTH_AraC"/>
</dbReference>
<protein>
    <submittedName>
        <fullName evidence="5">AraC family transcriptional regulator</fullName>
    </submittedName>
</protein>
<evidence type="ECO:0000313" key="6">
    <source>
        <dbReference type="Proteomes" id="UP000660745"/>
    </source>
</evidence>
<dbReference type="PROSITE" id="PS00041">
    <property type="entry name" value="HTH_ARAC_FAMILY_1"/>
    <property type="match status" value="1"/>
</dbReference>
<reference evidence="5" key="1">
    <citation type="journal article" date="2014" name="Int. J. Syst. Evol. Microbiol.">
        <title>Complete genome sequence of Corynebacterium casei LMG S-19264T (=DSM 44701T), isolated from a smear-ripened cheese.</title>
        <authorList>
            <consortium name="US DOE Joint Genome Institute (JGI-PGF)"/>
            <person name="Walter F."/>
            <person name="Albersmeier A."/>
            <person name="Kalinowski J."/>
            <person name="Ruckert C."/>
        </authorList>
    </citation>
    <scope>NUCLEOTIDE SEQUENCE</scope>
    <source>
        <strain evidence="5">CGMCC 4.7430</strain>
    </source>
</reference>
<feature type="domain" description="HTH araC/xylS-type" evidence="4">
    <location>
        <begin position="166"/>
        <end position="262"/>
    </location>
</feature>
<keyword evidence="3" id="KW-0804">Transcription</keyword>
<dbReference type="InterPro" id="IPR009057">
    <property type="entry name" value="Homeodomain-like_sf"/>
</dbReference>
<dbReference type="PROSITE" id="PS01124">
    <property type="entry name" value="HTH_ARAC_FAMILY_2"/>
    <property type="match status" value="1"/>
</dbReference>
<evidence type="ECO:0000256" key="1">
    <source>
        <dbReference type="ARBA" id="ARBA00023015"/>
    </source>
</evidence>
<dbReference type="PRINTS" id="PR00032">
    <property type="entry name" value="HTHARAC"/>
</dbReference>
<dbReference type="GO" id="GO:0003700">
    <property type="term" value="F:DNA-binding transcription factor activity"/>
    <property type="evidence" value="ECO:0007669"/>
    <property type="project" value="InterPro"/>
</dbReference>
<comment type="caution">
    <text evidence="5">The sequence shown here is derived from an EMBL/GenBank/DDBJ whole genome shotgun (WGS) entry which is preliminary data.</text>
</comment>
<dbReference type="Pfam" id="PF12833">
    <property type="entry name" value="HTH_18"/>
    <property type="match status" value="1"/>
</dbReference>
<dbReference type="AlphaFoldDB" id="A0A918E9E1"/>
<dbReference type="InterPro" id="IPR020449">
    <property type="entry name" value="Tscrpt_reg_AraC-type_HTH"/>
</dbReference>
<name>A0A918E9E1_9ACTN</name>
<dbReference type="GO" id="GO:0043565">
    <property type="term" value="F:sequence-specific DNA binding"/>
    <property type="evidence" value="ECO:0007669"/>
    <property type="project" value="InterPro"/>
</dbReference>
<evidence type="ECO:0000256" key="2">
    <source>
        <dbReference type="ARBA" id="ARBA00023125"/>
    </source>
</evidence>
<keyword evidence="6" id="KW-1185">Reference proteome</keyword>
<evidence type="ECO:0000259" key="4">
    <source>
        <dbReference type="PROSITE" id="PS01124"/>
    </source>
</evidence>
<dbReference type="Gene3D" id="1.10.10.60">
    <property type="entry name" value="Homeodomain-like"/>
    <property type="match status" value="1"/>
</dbReference>
<gene>
    <name evidence="5" type="ORF">GCM10012278_82940</name>
</gene>
<reference evidence="5" key="2">
    <citation type="submission" date="2020-09" db="EMBL/GenBank/DDBJ databases">
        <authorList>
            <person name="Sun Q."/>
            <person name="Zhou Y."/>
        </authorList>
    </citation>
    <scope>NUCLEOTIDE SEQUENCE</scope>
    <source>
        <strain evidence="5">CGMCC 4.7430</strain>
    </source>
</reference>
<evidence type="ECO:0000313" key="5">
    <source>
        <dbReference type="EMBL" id="GGP16979.1"/>
    </source>
</evidence>